<evidence type="ECO:0000313" key="1">
    <source>
        <dbReference type="EMBL" id="KAA5804483.1"/>
    </source>
</evidence>
<dbReference type="Proteomes" id="UP000325122">
    <property type="component" value="Unassembled WGS sequence"/>
</dbReference>
<name>A0A5M6ZI39_9PROT</name>
<dbReference type="AlphaFoldDB" id="A0A5M6ZI39"/>
<reference evidence="1 2" key="1">
    <citation type="submission" date="2019-09" db="EMBL/GenBank/DDBJ databases">
        <authorList>
            <person name="Kevbrin V."/>
            <person name="Grouzdev D.S."/>
        </authorList>
    </citation>
    <scope>NUCLEOTIDE SEQUENCE [LARGE SCALE GENOMIC DNA]</scope>
    <source>
        <strain evidence="1 2">G-192</strain>
    </source>
</reference>
<accession>A0A5M6ZI39</accession>
<gene>
    <name evidence="1" type="ORF">F1654_00260</name>
</gene>
<protein>
    <recommendedName>
        <fullName evidence="3">Anti-sigma factor</fullName>
    </recommendedName>
</protein>
<evidence type="ECO:0000313" key="2">
    <source>
        <dbReference type="Proteomes" id="UP000325122"/>
    </source>
</evidence>
<sequence length="272" mass="28196">MKHLPDTLQDTDAGPLDALARDWLDGALDPDSPEAALARQALESDSGLAARIESDRAAEQRLAAALDAYARPQESGRAPALIARAARRAEAADRWVRRTGAAAAAILVFAGGWMAGSLPASDPGQPPSELVMLGGQAADATAFQAGLANEPVMAPPELTGHGLQLTASITRAAPDGALNALEYAGPQGETVRILVRRTGPAPSETLHQASMDGDPLVWWREGDHVIGVTGPLRRDALTAIAEDVRLQARGAPVVADFSPAPELGVQVVSDPG</sequence>
<dbReference type="RefSeq" id="WP_150021514.1">
    <property type="nucleotide sequence ID" value="NZ_VWOJ01000001.1"/>
</dbReference>
<dbReference type="EMBL" id="VWOJ01000001">
    <property type="protein sequence ID" value="KAA5804483.1"/>
    <property type="molecule type" value="Genomic_DNA"/>
</dbReference>
<organism evidence="1 2">
    <name type="scientific">Alkalicaulis satelles</name>
    <dbReference type="NCBI Taxonomy" id="2609175"/>
    <lineage>
        <taxon>Bacteria</taxon>
        <taxon>Pseudomonadati</taxon>
        <taxon>Pseudomonadota</taxon>
        <taxon>Alphaproteobacteria</taxon>
        <taxon>Maricaulales</taxon>
        <taxon>Maricaulaceae</taxon>
        <taxon>Alkalicaulis</taxon>
    </lineage>
</organism>
<evidence type="ECO:0008006" key="3">
    <source>
        <dbReference type="Google" id="ProtNLM"/>
    </source>
</evidence>
<keyword evidence="2" id="KW-1185">Reference proteome</keyword>
<proteinExistence type="predicted"/>
<comment type="caution">
    <text evidence="1">The sequence shown here is derived from an EMBL/GenBank/DDBJ whole genome shotgun (WGS) entry which is preliminary data.</text>
</comment>